<name>A0AAV9VQR8_9PEZI</name>
<proteinExistence type="predicted"/>
<feature type="compositionally biased region" description="Basic residues" evidence="1">
    <location>
        <begin position="120"/>
        <end position="142"/>
    </location>
</feature>
<keyword evidence="3" id="KW-1185">Reference proteome</keyword>
<dbReference type="AlphaFoldDB" id="A0AAV9VQR8"/>
<dbReference type="Proteomes" id="UP001370758">
    <property type="component" value="Unassembled WGS sequence"/>
</dbReference>
<protein>
    <submittedName>
        <fullName evidence="2">Uncharacterized protein</fullName>
    </submittedName>
</protein>
<gene>
    <name evidence="2" type="ORF">TWF481_002589</name>
</gene>
<accession>A0AAV9VQR8</accession>
<feature type="compositionally biased region" description="Basic and acidic residues" evidence="1">
    <location>
        <begin position="53"/>
        <end position="66"/>
    </location>
</feature>
<evidence type="ECO:0000313" key="2">
    <source>
        <dbReference type="EMBL" id="KAK6495540.1"/>
    </source>
</evidence>
<organism evidence="2 3">
    <name type="scientific">Arthrobotrys musiformis</name>
    <dbReference type="NCBI Taxonomy" id="47236"/>
    <lineage>
        <taxon>Eukaryota</taxon>
        <taxon>Fungi</taxon>
        <taxon>Dikarya</taxon>
        <taxon>Ascomycota</taxon>
        <taxon>Pezizomycotina</taxon>
        <taxon>Orbiliomycetes</taxon>
        <taxon>Orbiliales</taxon>
        <taxon>Orbiliaceae</taxon>
        <taxon>Arthrobotrys</taxon>
    </lineage>
</organism>
<reference evidence="2 3" key="1">
    <citation type="submission" date="2023-08" db="EMBL/GenBank/DDBJ databases">
        <authorList>
            <person name="Palmer J.M."/>
        </authorList>
    </citation>
    <scope>NUCLEOTIDE SEQUENCE [LARGE SCALE GENOMIC DNA]</scope>
    <source>
        <strain evidence="2 3">TWF481</strain>
    </source>
</reference>
<evidence type="ECO:0000256" key="1">
    <source>
        <dbReference type="SAM" id="MobiDB-lite"/>
    </source>
</evidence>
<feature type="region of interest" description="Disordered" evidence="1">
    <location>
        <begin position="53"/>
        <end position="150"/>
    </location>
</feature>
<comment type="caution">
    <text evidence="2">The sequence shown here is derived from an EMBL/GenBank/DDBJ whole genome shotgun (WGS) entry which is preliminary data.</text>
</comment>
<dbReference type="EMBL" id="JAVHJL010000012">
    <property type="protein sequence ID" value="KAK6495540.1"/>
    <property type="molecule type" value="Genomic_DNA"/>
</dbReference>
<evidence type="ECO:0000313" key="3">
    <source>
        <dbReference type="Proteomes" id="UP001370758"/>
    </source>
</evidence>
<sequence length="169" mass="19331">MPSMYTETIQTEFSETTLLVPGKEHKQWYADSGAYSETPTEVELDHSRQCLDETCHTKKPRLDPHSRSPSTQSINPDNPDRDPNRPNNIPPPLLASNKEIHEPQAPQPIPDSAARLRPRELKKKRSKRPRSLSKKSERRTKPTKVTMPECMTVPTLKKKDGSRVIKKMN</sequence>